<dbReference type="Pfam" id="PF00134">
    <property type="entry name" value="Cyclin_N"/>
    <property type="match status" value="1"/>
</dbReference>
<evidence type="ECO:0000256" key="4">
    <source>
        <dbReference type="ARBA" id="ARBA00023306"/>
    </source>
</evidence>
<evidence type="ECO:0000256" key="1">
    <source>
        <dbReference type="ARBA" id="ARBA00009065"/>
    </source>
</evidence>
<reference evidence="9" key="1">
    <citation type="submission" date="2015-07" db="EMBL/GenBank/DDBJ databases">
        <title>Transcriptome Assembly of Anthurium amnicola.</title>
        <authorList>
            <person name="Suzuki J."/>
        </authorList>
    </citation>
    <scope>NUCLEOTIDE SEQUENCE</scope>
</reference>
<accession>A0A1D1YEK9</accession>
<dbReference type="AlphaFoldDB" id="A0A1D1YEK9"/>
<sequence length="342" mass="36961">SGCSALPSDLMCPEDGACLDCGAGEDVDGVVAVDDCALSETEDEYIGRLVSMESSLESWGSGCCLASGGNSPPAGDWLKRARSGAVRWILQTRAHFGFGLRTAYLSATYLDRFFLRRTIDRGQPWAVQLLSVACLSLAAKMEECTVPALTEFPAEEYQFDGKAIQRMELLVLNTLKWRMSSVTPFAYLNYFASKLGGELDGKSLLYRAIGFILSTMEGMNLVDCRPSGVAAAAVFAACGEALTRSSLEDKMGAISTCGALEIDHIHSCYNVMIQESRKSPRGPKLRTFFTPSDLKSPESSTALGSGDAIDDPPLSSISHKRRRLAFCSYSCNSLTSNKNQPD</sequence>
<keyword evidence="2" id="KW-0132">Cell division</keyword>
<dbReference type="EMBL" id="GDJX01014875">
    <property type="protein sequence ID" value="JAT53061.1"/>
    <property type="molecule type" value="Transcribed_RNA"/>
</dbReference>
<evidence type="ECO:0000259" key="7">
    <source>
        <dbReference type="SMART" id="SM00385"/>
    </source>
</evidence>
<feature type="domain" description="Cyclin-like" evidence="7">
    <location>
        <begin position="186"/>
        <end position="274"/>
    </location>
</feature>
<feature type="region of interest" description="Disordered" evidence="6">
    <location>
        <begin position="280"/>
        <end position="316"/>
    </location>
</feature>
<proteinExistence type="inferred from homology"/>
<evidence type="ECO:0000259" key="8">
    <source>
        <dbReference type="SMART" id="SM01332"/>
    </source>
</evidence>
<dbReference type="InterPro" id="IPR036915">
    <property type="entry name" value="Cyclin-like_sf"/>
</dbReference>
<keyword evidence="3 5" id="KW-0195">Cyclin</keyword>
<evidence type="ECO:0000256" key="6">
    <source>
        <dbReference type="SAM" id="MobiDB-lite"/>
    </source>
</evidence>
<dbReference type="SMART" id="SM01332">
    <property type="entry name" value="Cyclin_C"/>
    <property type="match status" value="1"/>
</dbReference>
<dbReference type="Gene3D" id="1.10.472.10">
    <property type="entry name" value="Cyclin-like"/>
    <property type="match status" value="2"/>
</dbReference>
<dbReference type="FunFam" id="1.10.472.10:FF:000069">
    <property type="entry name" value="Cyclin-D5-1"/>
    <property type="match status" value="1"/>
</dbReference>
<dbReference type="CDD" id="cd20544">
    <property type="entry name" value="CYCLIN_AtCycD-like_rpt2"/>
    <property type="match status" value="1"/>
</dbReference>
<evidence type="ECO:0000256" key="3">
    <source>
        <dbReference type="ARBA" id="ARBA00023127"/>
    </source>
</evidence>
<name>A0A1D1YEK9_9ARAE</name>
<keyword evidence="4" id="KW-0131">Cell cycle</keyword>
<evidence type="ECO:0000256" key="5">
    <source>
        <dbReference type="RuleBase" id="RU000383"/>
    </source>
</evidence>
<dbReference type="InterPro" id="IPR006671">
    <property type="entry name" value="Cyclin_N"/>
</dbReference>
<feature type="domain" description="Cyclin C-terminal" evidence="8">
    <location>
        <begin position="182"/>
        <end position="298"/>
    </location>
</feature>
<dbReference type="InterPro" id="IPR039361">
    <property type="entry name" value="Cyclin"/>
</dbReference>
<dbReference type="PANTHER" id="PTHR10177">
    <property type="entry name" value="CYCLINS"/>
    <property type="match status" value="1"/>
</dbReference>
<protein>
    <submittedName>
        <fullName evidence="9">Cyclin-D5-2</fullName>
    </submittedName>
</protein>
<dbReference type="CDD" id="cd20543">
    <property type="entry name" value="CYCLIN_AtCycD-like_rpt1"/>
    <property type="match status" value="1"/>
</dbReference>
<organism evidence="9">
    <name type="scientific">Anthurium amnicola</name>
    <dbReference type="NCBI Taxonomy" id="1678845"/>
    <lineage>
        <taxon>Eukaryota</taxon>
        <taxon>Viridiplantae</taxon>
        <taxon>Streptophyta</taxon>
        <taxon>Embryophyta</taxon>
        <taxon>Tracheophyta</taxon>
        <taxon>Spermatophyta</taxon>
        <taxon>Magnoliopsida</taxon>
        <taxon>Liliopsida</taxon>
        <taxon>Araceae</taxon>
        <taxon>Pothoideae</taxon>
        <taxon>Potheae</taxon>
        <taxon>Anthurium</taxon>
    </lineage>
</organism>
<evidence type="ECO:0000313" key="9">
    <source>
        <dbReference type="EMBL" id="JAT53061.1"/>
    </source>
</evidence>
<dbReference type="Pfam" id="PF02984">
    <property type="entry name" value="Cyclin_C"/>
    <property type="match status" value="1"/>
</dbReference>
<feature type="non-terminal residue" evidence="9">
    <location>
        <position position="1"/>
    </location>
</feature>
<dbReference type="SUPFAM" id="SSF47954">
    <property type="entry name" value="Cyclin-like"/>
    <property type="match status" value="1"/>
</dbReference>
<gene>
    <name evidence="9" type="primary">CYCD5-2</name>
    <name evidence="9" type="ORF">g.4341</name>
</gene>
<dbReference type="InterPro" id="IPR004367">
    <property type="entry name" value="Cyclin_C-dom"/>
</dbReference>
<comment type="similarity">
    <text evidence="1">Belongs to the cyclin family. Cyclin D subfamily.</text>
</comment>
<dbReference type="GO" id="GO:0051301">
    <property type="term" value="P:cell division"/>
    <property type="evidence" value="ECO:0007669"/>
    <property type="project" value="UniProtKB-KW"/>
</dbReference>
<dbReference type="InterPro" id="IPR013763">
    <property type="entry name" value="Cyclin-like_dom"/>
</dbReference>
<feature type="domain" description="Cyclin-like" evidence="7">
    <location>
        <begin position="87"/>
        <end position="173"/>
    </location>
</feature>
<evidence type="ECO:0000256" key="2">
    <source>
        <dbReference type="ARBA" id="ARBA00022618"/>
    </source>
</evidence>
<dbReference type="SMART" id="SM00385">
    <property type="entry name" value="CYCLIN"/>
    <property type="match status" value="2"/>
</dbReference>